<dbReference type="InterPro" id="IPR005064">
    <property type="entry name" value="BUG"/>
</dbReference>
<comment type="caution">
    <text evidence="3">The sequence shown here is derived from an EMBL/GenBank/DDBJ whole genome shotgun (WGS) entry which is preliminary data.</text>
</comment>
<gene>
    <name evidence="3" type="ORF">W822_02950</name>
</gene>
<feature type="signal peptide" evidence="2">
    <location>
        <begin position="1"/>
        <end position="27"/>
    </location>
</feature>
<dbReference type="PANTHER" id="PTHR42928">
    <property type="entry name" value="TRICARBOXYLATE-BINDING PROTEIN"/>
    <property type="match status" value="1"/>
</dbReference>
<dbReference type="AlphaFoldDB" id="V8QXW1"/>
<proteinExistence type="inferred from homology"/>
<accession>V8QXW1</accession>
<protein>
    <submittedName>
        <fullName evidence="3">ABC transporter substrate-binding protein</fullName>
    </submittedName>
</protein>
<dbReference type="Pfam" id="PF03401">
    <property type="entry name" value="TctC"/>
    <property type="match status" value="1"/>
</dbReference>
<evidence type="ECO:0000313" key="3">
    <source>
        <dbReference type="EMBL" id="ETF04145.1"/>
    </source>
</evidence>
<reference evidence="3 4" key="1">
    <citation type="journal article" date="2014" name="Genome Announc.">
        <title>Draft Genome Sequence of Advenella kashmirensis Strain W13003, a Polycyclic Aromatic Hydrocarbon-Degrading Bacterium.</title>
        <authorList>
            <person name="Wang X."/>
            <person name="Jin D."/>
            <person name="Zhou L."/>
            <person name="Wu L."/>
            <person name="An W."/>
            <person name="Zhao L."/>
        </authorList>
    </citation>
    <scope>NUCLEOTIDE SEQUENCE [LARGE SCALE GENOMIC DNA]</scope>
    <source>
        <strain evidence="3 4">W13003</strain>
    </source>
</reference>
<dbReference type="PIRSF" id="PIRSF017082">
    <property type="entry name" value="YflP"/>
    <property type="match status" value="1"/>
</dbReference>
<sequence length="329" mass="34700">MFTQSGLLQRLCSICLISVAISISATAAAQTYPSQPIRMIVPYLAGGVTDVMARQFSRALGKVLKQQIIVENKAGANTLIGTQAVAHAAPNGNTLFFTDLSLLSYNAHLYKNPPYNLARDFTPVASVAAIPLGLAINGSLPANTLDEFIAYAKANQGKLNYASAASGGLPHLGMENFKAETGIEMTHVPYKGGVAAITDLVGGRVQAMLNDVSTSVGYSREGKMKVLAISGDKRMPKLSQVPTFAELGHANLAVSAIMGIVAPAGTPSDIVGILEDAIRVAAADPEVKEYLASNNLAMQLSTGSKLKQTMQAEEKRWRTLVARLGITVD</sequence>
<evidence type="ECO:0000313" key="4">
    <source>
        <dbReference type="Proteomes" id="UP000018733"/>
    </source>
</evidence>
<dbReference type="HOGENOM" id="CLU_045683_0_0_4"/>
<keyword evidence="4" id="KW-1185">Reference proteome</keyword>
<dbReference type="Gene3D" id="3.40.190.150">
    <property type="entry name" value="Bordetella uptake gene, domain 1"/>
    <property type="match status" value="1"/>
</dbReference>
<dbReference type="PATRIC" id="fig|1424334.3.peg.591"/>
<comment type="similarity">
    <text evidence="1">Belongs to the UPF0065 (bug) family.</text>
</comment>
<name>V8QXW1_9BURK</name>
<organism evidence="3 4">
    <name type="scientific">Advenella kashmirensis W13003</name>
    <dbReference type="NCBI Taxonomy" id="1424334"/>
    <lineage>
        <taxon>Bacteria</taxon>
        <taxon>Pseudomonadati</taxon>
        <taxon>Pseudomonadota</taxon>
        <taxon>Betaproteobacteria</taxon>
        <taxon>Burkholderiales</taxon>
        <taxon>Alcaligenaceae</taxon>
    </lineage>
</organism>
<dbReference type="CDD" id="cd07012">
    <property type="entry name" value="PBP2_Bug_TTT"/>
    <property type="match status" value="1"/>
</dbReference>
<dbReference type="Proteomes" id="UP000018733">
    <property type="component" value="Unassembled WGS sequence"/>
</dbReference>
<dbReference type="EMBL" id="AYXT01000001">
    <property type="protein sequence ID" value="ETF04145.1"/>
    <property type="molecule type" value="Genomic_DNA"/>
</dbReference>
<evidence type="ECO:0000256" key="1">
    <source>
        <dbReference type="ARBA" id="ARBA00006987"/>
    </source>
</evidence>
<keyword evidence="2" id="KW-0732">Signal</keyword>
<dbReference type="STRING" id="1424334.W822_02950"/>
<evidence type="ECO:0000256" key="2">
    <source>
        <dbReference type="SAM" id="SignalP"/>
    </source>
</evidence>
<dbReference type="Gene3D" id="3.40.190.10">
    <property type="entry name" value="Periplasmic binding protein-like II"/>
    <property type="match status" value="1"/>
</dbReference>
<dbReference type="InterPro" id="IPR042100">
    <property type="entry name" value="Bug_dom1"/>
</dbReference>
<dbReference type="PANTHER" id="PTHR42928:SF5">
    <property type="entry name" value="BLR1237 PROTEIN"/>
    <property type="match status" value="1"/>
</dbReference>
<dbReference type="eggNOG" id="COG3181">
    <property type="taxonomic scope" value="Bacteria"/>
</dbReference>
<feature type="chain" id="PRO_5004771841" evidence="2">
    <location>
        <begin position="28"/>
        <end position="329"/>
    </location>
</feature>
<dbReference type="SUPFAM" id="SSF53850">
    <property type="entry name" value="Periplasmic binding protein-like II"/>
    <property type="match status" value="1"/>
</dbReference>